<dbReference type="EMBL" id="JAAVXB010000002">
    <property type="protein sequence ID" value="NKF21728.1"/>
    <property type="molecule type" value="Genomic_DNA"/>
</dbReference>
<keyword evidence="6" id="KW-1185">Reference proteome</keyword>
<dbReference type="InterPro" id="IPR029479">
    <property type="entry name" value="Nitroreductase"/>
</dbReference>
<dbReference type="PANTHER" id="PTHR43673:SF10">
    <property type="entry name" value="NADH DEHYDROGENASE_NAD(P)H NITROREDUCTASE XCC3605-RELATED"/>
    <property type="match status" value="1"/>
</dbReference>
<name>A0A970B5H9_9GAMM</name>
<proteinExistence type="inferred from homology"/>
<evidence type="ECO:0000259" key="4">
    <source>
        <dbReference type="Pfam" id="PF00881"/>
    </source>
</evidence>
<dbReference type="SUPFAM" id="SSF55469">
    <property type="entry name" value="FMN-dependent nitroreductase-like"/>
    <property type="match status" value="1"/>
</dbReference>
<dbReference type="RefSeq" id="WP_168146965.1">
    <property type="nucleotide sequence ID" value="NZ_JAAVXB010000002.1"/>
</dbReference>
<dbReference type="Pfam" id="PF00881">
    <property type="entry name" value="Nitroreductase"/>
    <property type="match status" value="1"/>
</dbReference>
<accession>A0A970B5H9</accession>
<feature type="region of interest" description="Disordered" evidence="3">
    <location>
        <begin position="167"/>
        <end position="190"/>
    </location>
</feature>
<dbReference type="PANTHER" id="PTHR43673">
    <property type="entry name" value="NAD(P)H NITROREDUCTASE YDGI-RELATED"/>
    <property type="match status" value="1"/>
</dbReference>
<dbReference type="AlphaFoldDB" id="A0A970B5H9"/>
<evidence type="ECO:0000313" key="6">
    <source>
        <dbReference type="Proteomes" id="UP000653472"/>
    </source>
</evidence>
<comment type="similarity">
    <text evidence="1">Belongs to the nitroreductase family.</text>
</comment>
<dbReference type="Gene3D" id="3.40.109.10">
    <property type="entry name" value="NADH Oxidase"/>
    <property type="match status" value="1"/>
</dbReference>
<dbReference type="CDD" id="cd02138">
    <property type="entry name" value="TdsD-like"/>
    <property type="match status" value="1"/>
</dbReference>
<evidence type="ECO:0000313" key="5">
    <source>
        <dbReference type="EMBL" id="NKF21728.1"/>
    </source>
</evidence>
<feature type="domain" description="Nitroreductase" evidence="4">
    <location>
        <begin position="20"/>
        <end position="165"/>
    </location>
</feature>
<dbReference type="GO" id="GO:0016491">
    <property type="term" value="F:oxidoreductase activity"/>
    <property type="evidence" value="ECO:0007669"/>
    <property type="project" value="UniProtKB-KW"/>
</dbReference>
<organism evidence="5 6">
    <name type="scientific">Solimonas marina</name>
    <dbReference type="NCBI Taxonomy" id="2714601"/>
    <lineage>
        <taxon>Bacteria</taxon>
        <taxon>Pseudomonadati</taxon>
        <taxon>Pseudomonadota</taxon>
        <taxon>Gammaproteobacteria</taxon>
        <taxon>Nevskiales</taxon>
        <taxon>Nevskiaceae</taxon>
        <taxon>Solimonas</taxon>
    </lineage>
</organism>
<evidence type="ECO:0000256" key="3">
    <source>
        <dbReference type="SAM" id="MobiDB-lite"/>
    </source>
</evidence>
<gene>
    <name evidence="5" type="ORF">G7Y82_05315</name>
</gene>
<keyword evidence="2" id="KW-0560">Oxidoreductase</keyword>
<sequence length="199" mass="21839">MSTTANHRSADHPIDLVFLERWSPRAFAPDAITQDELMTLFEAARWAPSSYNSQPWRFVYARRDTPHWARLLGVLNEFNQSWAQHAAAIAVIASKKTMALPGKSDEVPSHSHSFDAGAAWASLALQAAKLGWQAHGMVGIDFARAASELKIPDSYRIEAAFAIGKPGDKSQLPEALQARETPSPREPLAKTVFEGVFSG</sequence>
<dbReference type="Proteomes" id="UP000653472">
    <property type="component" value="Unassembled WGS sequence"/>
</dbReference>
<comment type="caution">
    <text evidence="5">The sequence shown here is derived from an EMBL/GenBank/DDBJ whole genome shotgun (WGS) entry which is preliminary data.</text>
</comment>
<protein>
    <submittedName>
        <fullName evidence="5">Nitroreductase family protein</fullName>
    </submittedName>
</protein>
<evidence type="ECO:0000256" key="2">
    <source>
        <dbReference type="ARBA" id="ARBA00023002"/>
    </source>
</evidence>
<dbReference type="InterPro" id="IPR000415">
    <property type="entry name" value="Nitroreductase-like"/>
</dbReference>
<evidence type="ECO:0000256" key="1">
    <source>
        <dbReference type="ARBA" id="ARBA00007118"/>
    </source>
</evidence>
<reference evidence="5" key="1">
    <citation type="submission" date="2020-03" db="EMBL/GenBank/DDBJ databases">
        <title>Solimonas marina sp. nov., isolated from deep seawater of the Pacific Ocean.</title>
        <authorList>
            <person name="Liu X."/>
            <person name="Lai Q."/>
            <person name="Sun F."/>
            <person name="Gai Y."/>
            <person name="Li G."/>
            <person name="Shao Z."/>
        </authorList>
    </citation>
    <scope>NUCLEOTIDE SEQUENCE</scope>
    <source>
        <strain evidence="5">C16B3</strain>
    </source>
</reference>